<evidence type="ECO:0000256" key="2">
    <source>
        <dbReference type="ARBA" id="ARBA00022692"/>
    </source>
</evidence>
<keyword evidence="4" id="KW-0560">Oxidoreductase</keyword>
<dbReference type="GO" id="GO:0012505">
    <property type="term" value="C:endomembrane system"/>
    <property type="evidence" value="ECO:0007669"/>
    <property type="project" value="UniProtKB-SubCell"/>
</dbReference>
<dbReference type="GO" id="GO:0005506">
    <property type="term" value="F:iron ion binding"/>
    <property type="evidence" value="ECO:0007669"/>
    <property type="project" value="InterPro"/>
</dbReference>
<dbReference type="GO" id="GO:0008610">
    <property type="term" value="P:lipid biosynthetic process"/>
    <property type="evidence" value="ECO:0007669"/>
    <property type="project" value="InterPro"/>
</dbReference>
<gene>
    <name evidence="9" type="ORF">DSW25_02300</name>
</gene>
<feature type="transmembrane region" description="Helical" evidence="7">
    <location>
        <begin position="69"/>
        <end position="96"/>
    </location>
</feature>
<feature type="transmembrane region" description="Helical" evidence="7">
    <location>
        <begin position="116"/>
        <end position="134"/>
    </location>
</feature>
<keyword evidence="6 7" id="KW-0472">Membrane</keyword>
<dbReference type="EMBL" id="JAMC01000001">
    <property type="protein sequence ID" value="KEJ90765.1"/>
    <property type="molecule type" value="Genomic_DNA"/>
</dbReference>
<dbReference type="OrthoDB" id="9770329at2"/>
<dbReference type="GO" id="GO:0050479">
    <property type="term" value="F:glyceryl-ether monooxygenase activity"/>
    <property type="evidence" value="ECO:0007669"/>
    <property type="project" value="TreeGrafter"/>
</dbReference>
<evidence type="ECO:0000313" key="9">
    <source>
        <dbReference type="EMBL" id="KEJ90765.1"/>
    </source>
</evidence>
<dbReference type="PANTHER" id="PTHR21624:SF1">
    <property type="entry name" value="ALKYLGLYCEROL MONOOXYGENASE"/>
    <property type="match status" value="1"/>
</dbReference>
<organism evidence="9 10">
    <name type="scientific">Sulfitobacter donghicola DSW-25 = KCTC 12864 = JCM 14565</name>
    <dbReference type="NCBI Taxonomy" id="1300350"/>
    <lineage>
        <taxon>Bacteria</taxon>
        <taxon>Pseudomonadati</taxon>
        <taxon>Pseudomonadota</taxon>
        <taxon>Alphaproteobacteria</taxon>
        <taxon>Rhodobacterales</taxon>
        <taxon>Roseobacteraceae</taxon>
        <taxon>Sulfitobacter</taxon>
    </lineage>
</organism>
<dbReference type="AlphaFoldDB" id="A0A073IME4"/>
<evidence type="ECO:0000256" key="3">
    <source>
        <dbReference type="ARBA" id="ARBA00022989"/>
    </source>
</evidence>
<dbReference type="InterPro" id="IPR006694">
    <property type="entry name" value="Fatty_acid_hydroxylase"/>
</dbReference>
<evidence type="ECO:0000256" key="6">
    <source>
        <dbReference type="ARBA" id="ARBA00023136"/>
    </source>
</evidence>
<feature type="transmembrane region" description="Helical" evidence="7">
    <location>
        <begin position="20"/>
        <end position="40"/>
    </location>
</feature>
<evidence type="ECO:0000256" key="5">
    <source>
        <dbReference type="ARBA" id="ARBA00023098"/>
    </source>
</evidence>
<keyword evidence="5" id="KW-0443">Lipid metabolism</keyword>
<feature type="transmembrane region" description="Helical" evidence="7">
    <location>
        <begin position="170"/>
        <end position="192"/>
    </location>
</feature>
<comment type="caution">
    <text evidence="9">The sequence shown here is derived from an EMBL/GenBank/DDBJ whole genome shotgun (WGS) entry which is preliminary data.</text>
</comment>
<sequence length="333" mass="37543">MELLSQIYATFIRTFTDLESRLAVFYLCITILIVAILWVVRGRPTSFVSYLLPKEVYLHKSNIVDIKIFLFNSILSAGGLFAAVTMTPVMTVTVLNALGSLTGASPAPVDLTLGKMALATLIMILTLDFCKYWAHRLHHETMILWPFHALHHSAEIMTPLTANRNHPVFLILRALIYTVIVGSVQALMLFLLMGKIEILAIGSVNAGYFMFNALGSNLRHSHVWLSYGPVMEHIFISPAQHHVHHSIDPKHYNKNYGEVFAIWDLMFGSLYVLRSHEKIEYGLADKHGERIEQPYPNLRTALLDPFADSWRALWKGTSRDPKIIAATKESTAS</sequence>
<dbReference type="Proteomes" id="UP000027734">
    <property type="component" value="Unassembled WGS sequence"/>
</dbReference>
<evidence type="ECO:0000256" key="4">
    <source>
        <dbReference type="ARBA" id="ARBA00023002"/>
    </source>
</evidence>
<feature type="domain" description="Fatty acid hydroxylase" evidence="8">
    <location>
        <begin position="121"/>
        <end position="269"/>
    </location>
</feature>
<dbReference type="STRING" id="1300350.Z948_1749"/>
<evidence type="ECO:0000259" key="8">
    <source>
        <dbReference type="Pfam" id="PF04116"/>
    </source>
</evidence>
<dbReference type="RefSeq" id="WP_025059148.1">
    <property type="nucleotide sequence ID" value="NZ_JAMC01000001.1"/>
</dbReference>
<evidence type="ECO:0000256" key="7">
    <source>
        <dbReference type="SAM" id="Phobius"/>
    </source>
</evidence>
<reference evidence="9 10" key="1">
    <citation type="submission" date="2014-01" db="EMBL/GenBank/DDBJ databases">
        <title>Sulfitobacter donghicola JCM 14565 Genome Sequencing.</title>
        <authorList>
            <person name="Lai Q."/>
            <person name="Hong Z."/>
        </authorList>
    </citation>
    <scope>NUCLEOTIDE SEQUENCE [LARGE SCALE GENOMIC DNA]</scope>
    <source>
        <strain evidence="9 10">JCM 14565</strain>
    </source>
</reference>
<dbReference type="eggNOG" id="COG3000">
    <property type="taxonomic scope" value="Bacteria"/>
</dbReference>
<evidence type="ECO:0000313" key="10">
    <source>
        <dbReference type="Proteomes" id="UP000027734"/>
    </source>
</evidence>
<keyword evidence="3 7" id="KW-1133">Transmembrane helix</keyword>
<proteinExistence type="predicted"/>
<keyword evidence="2 7" id="KW-0812">Transmembrane</keyword>
<accession>A0A073IME4</accession>
<dbReference type="Pfam" id="PF04116">
    <property type="entry name" value="FA_hydroxylase"/>
    <property type="match status" value="1"/>
</dbReference>
<name>A0A073IME4_9RHOB</name>
<dbReference type="InterPro" id="IPR051689">
    <property type="entry name" value="Sterol_desaturase/TMEM195"/>
</dbReference>
<comment type="subcellular location">
    <subcellularLocation>
        <location evidence="1">Endomembrane system</location>
        <topology evidence="1">Multi-pass membrane protein</topology>
    </subcellularLocation>
</comment>
<dbReference type="PANTHER" id="PTHR21624">
    <property type="entry name" value="STEROL DESATURASE-RELATED PROTEIN"/>
    <property type="match status" value="1"/>
</dbReference>
<keyword evidence="10" id="KW-1185">Reference proteome</keyword>
<protein>
    <submittedName>
        <fullName evidence="9">Fatty acid hydroxylase</fullName>
    </submittedName>
</protein>
<dbReference type="GO" id="GO:0016020">
    <property type="term" value="C:membrane"/>
    <property type="evidence" value="ECO:0007669"/>
    <property type="project" value="GOC"/>
</dbReference>
<evidence type="ECO:0000256" key="1">
    <source>
        <dbReference type="ARBA" id="ARBA00004127"/>
    </source>
</evidence>
<dbReference type="GO" id="GO:0006643">
    <property type="term" value="P:membrane lipid metabolic process"/>
    <property type="evidence" value="ECO:0007669"/>
    <property type="project" value="TreeGrafter"/>
</dbReference>